<sequence>MMKFFSFLVSISMAIPDPLISQADRKLFLLNNARQLNGGDHTKVMVKRDSGETAYRSSNGRMKKQDQDELEQLGNDGIQYFKAITDDLFTLRCFWEILTVSEISSLCDTFFIDMVEGTEE</sequence>
<dbReference type="EMBL" id="OU015569">
    <property type="protein sequence ID" value="CAG5098347.1"/>
    <property type="molecule type" value="Genomic_DNA"/>
</dbReference>
<evidence type="ECO:0000313" key="1">
    <source>
        <dbReference type="EMBL" id="CAG5098347.1"/>
    </source>
</evidence>
<organism evidence="1 2">
    <name type="scientific">Oikopleura dioica</name>
    <name type="common">Tunicate</name>
    <dbReference type="NCBI Taxonomy" id="34765"/>
    <lineage>
        <taxon>Eukaryota</taxon>
        <taxon>Metazoa</taxon>
        <taxon>Chordata</taxon>
        <taxon>Tunicata</taxon>
        <taxon>Appendicularia</taxon>
        <taxon>Copelata</taxon>
        <taxon>Oikopleuridae</taxon>
        <taxon>Oikopleura</taxon>
    </lineage>
</organism>
<evidence type="ECO:0000313" key="2">
    <source>
        <dbReference type="Proteomes" id="UP001158576"/>
    </source>
</evidence>
<protein>
    <submittedName>
        <fullName evidence="1">Oidioi.mRNA.OKI2018_I69.XSR.g15586.t1.cds</fullName>
    </submittedName>
</protein>
<accession>A0ABN7SHC5</accession>
<name>A0ABN7SHC5_OIKDI</name>
<gene>
    <name evidence="1" type="ORF">OKIOD_LOCUS7144</name>
</gene>
<proteinExistence type="predicted"/>
<reference evidence="1 2" key="1">
    <citation type="submission" date="2021-04" db="EMBL/GenBank/DDBJ databases">
        <authorList>
            <person name="Bliznina A."/>
        </authorList>
    </citation>
    <scope>NUCLEOTIDE SEQUENCE [LARGE SCALE GENOMIC DNA]</scope>
</reference>
<keyword evidence="2" id="KW-1185">Reference proteome</keyword>
<dbReference type="Proteomes" id="UP001158576">
    <property type="component" value="Chromosome XSR"/>
</dbReference>